<gene>
    <name evidence="1" type="ORF">CSV91_00005</name>
</gene>
<protein>
    <submittedName>
        <fullName evidence="1">Uncharacterized protein</fullName>
    </submittedName>
</protein>
<dbReference type="AlphaFoldDB" id="A0A2D1TZN0"/>
<evidence type="ECO:0000313" key="1">
    <source>
        <dbReference type="EMBL" id="ATP54822.1"/>
    </source>
</evidence>
<accession>A0A2D1TZN0</accession>
<proteinExistence type="predicted"/>
<evidence type="ECO:0000313" key="2">
    <source>
        <dbReference type="Proteomes" id="UP000225608"/>
    </source>
</evidence>
<dbReference type="EMBL" id="CP024160">
    <property type="protein sequence ID" value="ATP54822.1"/>
    <property type="molecule type" value="Genomic_DNA"/>
</dbReference>
<reference evidence="1 2" key="1">
    <citation type="submission" date="2017-10" db="EMBL/GenBank/DDBJ databases">
        <title>Complete genome sequence of Collinsella aerofaciens isolated from the gut of a healthy adult Indian.</title>
        <authorList>
            <person name="Bag S."/>
            <person name="Ghosh T.S."/>
            <person name="Das B."/>
        </authorList>
    </citation>
    <scope>NUCLEOTIDE SEQUENCE [LARGE SCALE GENOMIC DNA]</scope>
    <source>
        <strain evidence="2">indica</strain>
    </source>
</reference>
<name>A0A2D1TZN0_9ACTN</name>
<dbReference type="KEGG" id="caer:CSV91_00005"/>
<sequence length="165" mass="17824">MSRFVGFGDKKSDLLTNVAGGFAVTLVQNETQQHSAALKNTGQNPVRLLPLDGVGSAVPSLQLHPVFGIDTERVPPNDAMSRFVGFGDKSWDNLKNFFQTQGFEFLFLSQSARRVAFGGSMAPKTPVLKLNRPFARKPPAAIASELTRVACAPFAKPQVAGLRHS</sequence>
<dbReference type="Proteomes" id="UP000225608">
    <property type="component" value="Chromosome"/>
</dbReference>
<organism evidence="1 2">
    <name type="scientific">Collinsella aerofaciens</name>
    <dbReference type="NCBI Taxonomy" id="74426"/>
    <lineage>
        <taxon>Bacteria</taxon>
        <taxon>Bacillati</taxon>
        <taxon>Actinomycetota</taxon>
        <taxon>Coriobacteriia</taxon>
        <taxon>Coriobacteriales</taxon>
        <taxon>Coriobacteriaceae</taxon>
        <taxon>Collinsella</taxon>
    </lineage>
</organism>